<dbReference type="Proteomes" id="UP001476247">
    <property type="component" value="Unassembled WGS sequence"/>
</dbReference>
<feature type="region of interest" description="Disordered" evidence="1">
    <location>
        <begin position="188"/>
        <end position="211"/>
    </location>
</feature>
<evidence type="ECO:0000313" key="2">
    <source>
        <dbReference type="EMBL" id="GAA5797905.1"/>
    </source>
</evidence>
<organism evidence="2 3">
    <name type="scientific">Helicostylum pulchrum</name>
    <dbReference type="NCBI Taxonomy" id="562976"/>
    <lineage>
        <taxon>Eukaryota</taxon>
        <taxon>Fungi</taxon>
        <taxon>Fungi incertae sedis</taxon>
        <taxon>Mucoromycota</taxon>
        <taxon>Mucoromycotina</taxon>
        <taxon>Mucoromycetes</taxon>
        <taxon>Mucorales</taxon>
        <taxon>Mucorineae</taxon>
        <taxon>Mucoraceae</taxon>
        <taxon>Helicostylum</taxon>
    </lineage>
</organism>
<dbReference type="EMBL" id="BAABUJ010000009">
    <property type="protein sequence ID" value="GAA5797905.1"/>
    <property type="molecule type" value="Genomic_DNA"/>
</dbReference>
<gene>
    <name evidence="2" type="ORF">HPULCUR_003301</name>
</gene>
<sequence length="502" mass="58532">MSNYNQLFPDPHLELIHSTYYGAKGTETSSLAKFPLHKAITDVIPPSAVNPYRDLPSHSMKMARQSYPVNFRQMWSDKAIVNKALYRLLRSLLIIHLSPKRDRIFKEKKSNRRNKREGKQVRTVTNCNIYEAFISMKNKTRNEIRRLLNTEEKRKLKFQAKGRIEKAGGCQLRIDTYRNVLRRETEEREAVKAQQQQQQQQKQQQKADDLTGNFVREEVNDEVITEARLREMDSDFTQREVDVLMKILNFVQPYIPSKANYSSSQYQLSFVLMANKVLKAIGYEGQVAKLVPIIKPSALHAFLIDTTTLYALFFSKKAQDRMYLQDFQGNTIKSITALANKDAAADYGLVSSNRIHILPGLETVRVYGTYEDLTRTQADKAPEKPIYQEGDSMLKDTNNQKSALQNRLNNQVKQLDTFLLENDSVRALKRKWRDNVDGERQRWYQKVEATKMEKRQLMIAIRDTKQDIQSIKDKFMIIVIPQPPRRLLRHPLIHIFLKVNHV</sequence>
<comment type="caution">
    <text evidence="2">The sequence shown here is derived from an EMBL/GenBank/DDBJ whole genome shotgun (WGS) entry which is preliminary data.</text>
</comment>
<reference evidence="2 3" key="1">
    <citation type="submission" date="2024-04" db="EMBL/GenBank/DDBJ databases">
        <title>genome sequences of Mucor flavus KT1a and Helicostylum pulchrum KT1b strains isolation_sourced from the surface of a dry-aged beef.</title>
        <authorList>
            <person name="Toyotome T."/>
            <person name="Hosono M."/>
            <person name="Torimaru M."/>
            <person name="Fukuda K."/>
            <person name="Mikami N."/>
        </authorList>
    </citation>
    <scope>NUCLEOTIDE SEQUENCE [LARGE SCALE GENOMIC DNA]</scope>
    <source>
        <strain evidence="2 3">KT1b</strain>
    </source>
</reference>
<evidence type="ECO:0000256" key="1">
    <source>
        <dbReference type="SAM" id="MobiDB-lite"/>
    </source>
</evidence>
<name>A0ABP9XU98_9FUNG</name>
<feature type="compositionally biased region" description="Low complexity" evidence="1">
    <location>
        <begin position="194"/>
        <end position="204"/>
    </location>
</feature>
<keyword evidence="3" id="KW-1185">Reference proteome</keyword>
<protein>
    <submittedName>
        <fullName evidence="2">Uncharacterized protein</fullName>
    </submittedName>
</protein>
<evidence type="ECO:0000313" key="3">
    <source>
        <dbReference type="Proteomes" id="UP001476247"/>
    </source>
</evidence>
<proteinExistence type="predicted"/>
<accession>A0ABP9XU98</accession>